<feature type="compositionally biased region" description="Low complexity" evidence="2">
    <location>
        <begin position="148"/>
        <end position="165"/>
    </location>
</feature>
<dbReference type="Proteomes" id="UP000613740">
    <property type="component" value="Unassembled WGS sequence"/>
</dbReference>
<feature type="region of interest" description="Disordered" evidence="2">
    <location>
        <begin position="199"/>
        <end position="231"/>
    </location>
</feature>
<evidence type="ECO:0000313" key="4">
    <source>
        <dbReference type="Proteomes" id="UP000613740"/>
    </source>
</evidence>
<feature type="compositionally biased region" description="Low complexity" evidence="2">
    <location>
        <begin position="199"/>
        <end position="211"/>
    </location>
</feature>
<dbReference type="InterPro" id="IPR019341">
    <property type="entry name" value="Alpha/Gamma-adaptin-bd_p34"/>
</dbReference>
<evidence type="ECO:0000256" key="1">
    <source>
        <dbReference type="SAM" id="Coils"/>
    </source>
</evidence>
<protein>
    <submittedName>
        <fullName evidence="3">Uncharacterized protein</fullName>
    </submittedName>
</protein>
<feature type="region of interest" description="Disordered" evidence="2">
    <location>
        <begin position="120"/>
        <end position="139"/>
    </location>
</feature>
<feature type="compositionally biased region" description="Acidic residues" evidence="2">
    <location>
        <begin position="222"/>
        <end position="231"/>
    </location>
</feature>
<evidence type="ECO:0000256" key="2">
    <source>
        <dbReference type="SAM" id="MobiDB-lite"/>
    </source>
</evidence>
<dbReference type="EMBL" id="JAEHOD010000046">
    <property type="protein sequence ID" value="KAG2437530.1"/>
    <property type="molecule type" value="Genomic_DNA"/>
</dbReference>
<dbReference type="PANTHER" id="PTHR14659">
    <property type="entry name" value="ALPHA- AND GAMMA-ADAPTIN-BINDING PROTEIN P34"/>
    <property type="match status" value="1"/>
</dbReference>
<accession>A0A835W336</accession>
<keyword evidence="4" id="KW-1185">Reference proteome</keyword>
<dbReference type="PANTHER" id="PTHR14659:SF1">
    <property type="entry name" value="ALPHA- AND GAMMA-ADAPTIN-BINDING PROTEIN P34"/>
    <property type="match status" value="1"/>
</dbReference>
<dbReference type="OrthoDB" id="10261384at2759"/>
<reference evidence="3" key="1">
    <citation type="journal article" date="2020" name="bioRxiv">
        <title>Comparative genomics of Chlamydomonas.</title>
        <authorList>
            <person name="Craig R.J."/>
            <person name="Hasan A.R."/>
            <person name="Ness R.W."/>
            <person name="Keightley P.D."/>
        </authorList>
    </citation>
    <scope>NUCLEOTIDE SEQUENCE</scope>
    <source>
        <strain evidence="3">CCAP 11/173</strain>
    </source>
</reference>
<organism evidence="3 4">
    <name type="scientific">Chlamydomonas schloesseri</name>
    <dbReference type="NCBI Taxonomy" id="2026947"/>
    <lineage>
        <taxon>Eukaryota</taxon>
        <taxon>Viridiplantae</taxon>
        <taxon>Chlorophyta</taxon>
        <taxon>core chlorophytes</taxon>
        <taxon>Chlorophyceae</taxon>
        <taxon>CS clade</taxon>
        <taxon>Chlamydomonadales</taxon>
        <taxon>Chlamydomonadaceae</taxon>
        <taxon>Chlamydomonas</taxon>
    </lineage>
</organism>
<dbReference type="AlphaFoldDB" id="A0A835W336"/>
<sequence>MACRFDLEAVEVKLLIGTHADALAPTAGSAAELETAEQPTWFQEAADWSIKHGFELIICCPTAPTVDAALALDGDRQGVARVVEALQAHMWPNLELLARGKEAAAEAAAAADASAGGPAVAAADEAADEDDTGAAAGSGYTALDGEEAAAGPASSRGRGAPSEAQAVPIAQTAAAAAAQAGPDAGSGTAKAAENGAAGKPAAAGVGAQPKGSAATKAGAAPGEEDMDDEEAEKVMEGLEKLMEEMRGHKDRLGVMSDEERRERAAELAMRMMAMMGGLEDESGEGEEDSEGE</sequence>
<dbReference type="Pfam" id="PF10199">
    <property type="entry name" value="Adaptin_binding"/>
    <property type="match status" value="1"/>
</dbReference>
<comment type="caution">
    <text evidence="3">The sequence shown here is derived from an EMBL/GenBank/DDBJ whole genome shotgun (WGS) entry which is preliminary data.</text>
</comment>
<feature type="coiled-coil region" evidence="1">
    <location>
        <begin position="231"/>
        <end position="258"/>
    </location>
</feature>
<keyword evidence="1" id="KW-0175">Coiled coil</keyword>
<proteinExistence type="predicted"/>
<name>A0A835W336_9CHLO</name>
<evidence type="ECO:0000313" key="3">
    <source>
        <dbReference type="EMBL" id="KAG2437530.1"/>
    </source>
</evidence>
<feature type="region of interest" description="Disordered" evidence="2">
    <location>
        <begin position="146"/>
        <end position="165"/>
    </location>
</feature>
<dbReference type="Gene3D" id="3.40.50.11960">
    <property type="match status" value="1"/>
</dbReference>
<gene>
    <name evidence="3" type="ORF">HYH02_011173</name>
</gene>